<dbReference type="EMBL" id="BKCJ011182858">
    <property type="protein sequence ID" value="GFD00133.1"/>
    <property type="molecule type" value="Genomic_DNA"/>
</dbReference>
<dbReference type="AlphaFoldDB" id="A0A699SS20"/>
<name>A0A699SS20_TANCI</name>
<accession>A0A699SS20</accession>
<protein>
    <submittedName>
        <fullName evidence="1">Uncharacterized protein</fullName>
    </submittedName>
</protein>
<organism evidence="1">
    <name type="scientific">Tanacetum cinerariifolium</name>
    <name type="common">Dalmatian daisy</name>
    <name type="synonym">Chrysanthemum cinerariifolium</name>
    <dbReference type="NCBI Taxonomy" id="118510"/>
    <lineage>
        <taxon>Eukaryota</taxon>
        <taxon>Viridiplantae</taxon>
        <taxon>Streptophyta</taxon>
        <taxon>Embryophyta</taxon>
        <taxon>Tracheophyta</taxon>
        <taxon>Spermatophyta</taxon>
        <taxon>Magnoliopsida</taxon>
        <taxon>eudicotyledons</taxon>
        <taxon>Gunneridae</taxon>
        <taxon>Pentapetalae</taxon>
        <taxon>asterids</taxon>
        <taxon>campanulids</taxon>
        <taxon>Asterales</taxon>
        <taxon>Asteraceae</taxon>
        <taxon>Asteroideae</taxon>
        <taxon>Anthemideae</taxon>
        <taxon>Anthemidinae</taxon>
        <taxon>Tanacetum</taxon>
    </lineage>
</organism>
<reference evidence="1" key="1">
    <citation type="journal article" date="2019" name="Sci. Rep.">
        <title>Draft genome of Tanacetum cinerariifolium, the natural source of mosquito coil.</title>
        <authorList>
            <person name="Yamashiro T."/>
            <person name="Shiraishi A."/>
            <person name="Satake H."/>
            <person name="Nakayama K."/>
        </authorList>
    </citation>
    <scope>NUCLEOTIDE SEQUENCE</scope>
</reference>
<sequence>ADAGHIFSSLKPLSQTNDSFSTFKLQRLTVQVVLSFCNTPSYQIVDGFLCHGFDCSGSPGRVRIGPGGSCSL</sequence>
<evidence type="ECO:0000313" key="1">
    <source>
        <dbReference type="EMBL" id="GFD00133.1"/>
    </source>
</evidence>
<feature type="non-terminal residue" evidence="1">
    <location>
        <position position="1"/>
    </location>
</feature>
<proteinExistence type="predicted"/>
<comment type="caution">
    <text evidence="1">The sequence shown here is derived from an EMBL/GenBank/DDBJ whole genome shotgun (WGS) entry which is preliminary data.</text>
</comment>
<gene>
    <name evidence="1" type="ORF">Tci_872102</name>
</gene>